<evidence type="ECO:0000256" key="1">
    <source>
        <dbReference type="ARBA" id="ARBA00001974"/>
    </source>
</evidence>
<name>A0ABT9S967_9BURK</name>
<dbReference type="Pfam" id="PF07992">
    <property type="entry name" value="Pyr_redox_2"/>
    <property type="match status" value="1"/>
</dbReference>
<evidence type="ECO:0000256" key="3">
    <source>
        <dbReference type="ARBA" id="ARBA00022630"/>
    </source>
</evidence>
<evidence type="ECO:0000313" key="9">
    <source>
        <dbReference type="Proteomes" id="UP001226867"/>
    </source>
</evidence>
<feature type="domain" description="FAD/NAD(P)-binding" evidence="7">
    <location>
        <begin position="11"/>
        <end position="166"/>
    </location>
</feature>
<sequence>MDSSVKPGPVVAIVGAGPAGFYVAEALLQSLPDAQVHMFERTAAPHGLVRYGVAPDHQKLKQVAAVFEGIASNERFSLYAGVDIGRDLGLSELRARSHAVVLTTGAALGRPLGVPGESLPQVFSSAAFVGWYNGHADHAGLRPDLTADSAVIVGNGNVALDVCRLMVRAFDDLAASDIPQPMLATFRQRGIREVHMLGRGAPGAVKFTFKEFRQLADLPNVRIRLPQAADFTPAMWEQAASPDAQRVLQWLRAEQERPVDAADDRLTVNLWFNVAPTAFVGEQTLQEVRVRSTGGEAFAIPAGIAVTCVGYACRPIADAPGYDAAGAMRHRAGQVLAEDGREEAGLFVAGWAKRGPTGIIGTNRACGYETAATLVAALPALINAAPTLASDFGTLLDARGIVRLGHAHWQRLDAHEKERGATLGKPREKLLSLDEALHVLSTVPAVATESAS</sequence>
<organism evidence="8 9">
    <name type="scientific">Variovorax ginsengisoli</name>
    <dbReference type="NCBI Taxonomy" id="363844"/>
    <lineage>
        <taxon>Bacteria</taxon>
        <taxon>Pseudomonadati</taxon>
        <taxon>Pseudomonadota</taxon>
        <taxon>Betaproteobacteria</taxon>
        <taxon>Burkholderiales</taxon>
        <taxon>Comamonadaceae</taxon>
        <taxon>Variovorax</taxon>
    </lineage>
</organism>
<dbReference type="PIRSF" id="PIRSF000362">
    <property type="entry name" value="FNR"/>
    <property type="match status" value="1"/>
</dbReference>
<dbReference type="PRINTS" id="PR00419">
    <property type="entry name" value="ADXRDTASE"/>
</dbReference>
<evidence type="ECO:0000313" key="8">
    <source>
        <dbReference type="EMBL" id="MDP9900899.1"/>
    </source>
</evidence>
<reference evidence="8 9" key="1">
    <citation type="submission" date="2023-07" db="EMBL/GenBank/DDBJ databases">
        <title>Sorghum-associated microbial communities from plants grown in Nebraska, USA.</title>
        <authorList>
            <person name="Schachtman D."/>
        </authorList>
    </citation>
    <scope>NUCLEOTIDE SEQUENCE [LARGE SCALE GENOMIC DNA]</scope>
    <source>
        <strain evidence="8 9">DS1607</strain>
    </source>
</reference>
<dbReference type="GO" id="GO:0004324">
    <property type="term" value="F:ferredoxin-NADP+ reductase activity"/>
    <property type="evidence" value="ECO:0007669"/>
    <property type="project" value="UniProtKB-EC"/>
</dbReference>
<dbReference type="PANTHER" id="PTHR48467">
    <property type="entry name" value="GLUTAMATE SYNTHASE 1 [NADH], CHLOROPLASTIC-LIKE"/>
    <property type="match status" value="1"/>
</dbReference>
<comment type="cofactor">
    <cofactor evidence="1">
        <name>FAD</name>
        <dbReference type="ChEBI" id="CHEBI:57692"/>
    </cofactor>
</comment>
<dbReference type="Gene3D" id="3.50.50.60">
    <property type="entry name" value="FAD/NAD(P)-binding domain"/>
    <property type="match status" value="1"/>
</dbReference>
<comment type="caution">
    <text evidence="8">The sequence shown here is derived from an EMBL/GenBank/DDBJ whole genome shotgun (WGS) entry which is preliminary data.</text>
</comment>
<dbReference type="EMBL" id="JAUSRO010000009">
    <property type="protein sequence ID" value="MDP9900899.1"/>
    <property type="molecule type" value="Genomic_DNA"/>
</dbReference>
<evidence type="ECO:0000256" key="2">
    <source>
        <dbReference type="ARBA" id="ARBA00008312"/>
    </source>
</evidence>
<evidence type="ECO:0000256" key="4">
    <source>
        <dbReference type="ARBA" id="ARBA00022827"/>
    </source>
</evidence>
<evidence type="ECO:0000256" key="6">
    <source>
        <dbReference type="ARBA" id="ARBA00023002"/>
    </source>
</evidence>
<dbReference type="SUPFAM" id="SSF51971">
    <property type="entry name" value="Nucleotide-binding domain"/>
    <property type="match status" value="1"/>
</dbReference>
<dbReference type="Proteomes" id="UP001226867">
    <property type="component" value="Unassembled WGS sequence"/>
</dbReference>
<keyword evidence="3" id="KW-0285">Flavoprotein</keyword>
<evidence type="ECO:0000259" key="7">
    <source>
        <dbReference type="Pfam" id="PF07992"/>
    </source>
</evidence>
<keyword evidence="9" id="KW-1185">Reference proteome</keyword>
<proteinExistence type="inferred from homology"/>
<dbReference type="InterPro" id="IPR021163">
    <property type="entry name" value="Ferredox_Rdtase_adrenod"/>
</dbReference>
<dbReference type="InterPro" id="IPR036188">
    <property type="entry name" value="FAD/NAD-bd_sf"/>
</dbReference>
<keyword evidence="4" id="KW-0274">FAD</keyword>
<dbReference type="PANTHER" id="PTHR48467:SF1">
    <property type="entry name" value="GLUTAMATE SYNTHASE 1 [NADH], CHLOROPLASTIC-LIKE"/>
    <property type="match status" value="1"/>
</dbReference>
<gene>
    <name evidence="8" type="ORF">J2W36_003165</name>
</gene>
<keyword evidence="6 8" id="KW-0560">Oxidoreductase</keyword>
<dbReference type="InterPro" id="IPR023753">
    <property type="entry name" value="FAD/NAD-binding_dom"/>
</dbReference>
<dbReference type="RefSeq" id="WP_307690685.1">
    <property type="nucleotide sequence ID" value="NZ_JAUSRO010000009.1"/>
</dbReference>
<dbReference type="InterPro" id="IPR055275">
    <property type="entry name" value="Ferredox_Rdtase"/>
</dbReference>
<dbReference type="EC" id="1.18.1.2" evidence="8"/>
<protein>
    <submittedName>
        <fullName evidence="8">Ferredoxin--NADP+ reductase</fullName>
        <ecNumber evidence="8">1.18.1.2</ecNumber>
    </submittedName>
</protein>
<comment type="similarity">
    <text evidence="2">Belongs to the ferredoxin--NADP reductase type 1 family.</text>
</comment>
<accession>A0ABT9S967</accession>
<evidence type="ECO:0000256" key="5">
    <source>
        <dbReference type="ARBA" id="ARBA00022857"/>
    </source>
</evidence>
<keyword evidence="5" id="KW-0521">NADP</keyword>
<dbReference type="Gene3D" id="3.40.50.720">
    <property type="entry name" value="NAD(P)-binding Rossmann-like Domain"/>
    <property type="match status" value="1"/>
</dbReference>